<comment type="caution">
    <text evidence="11">The sequence shown here is derived from an EMBL/GenBank/DDBJ whole genome shotgun (WGS) entry which is preliminary data.</text>
</comment>
<dbReference type="SUPFAM" id="SSF55874">
    <property type="entry name" value="ATPase domain of HSP90 chaperone/DNA topoisomerase II/histidine kinase"/>
    <property type="match status" value="1"/>
</dbReference>
<dbReference type="InterPro" id="IPR005467">
    <property type="entry name" value="His_kinase_dom"/>
</dbReference>
<dbReference type="Pfam" id="PF02518">
    <property type="entry name" value="HATPase_c"/>
    <property type="match status" value="1"/>
</dbReference>
<evidence type="ECO:0000259" key="10">
    <source>
        <dbReference type="PROSITE" id="PS50109"/>
    </source>
</evidence>
<name>A0A3E1K6N8_9GAMM</name>
<proteinExistence type="predicted"/>
<evidence type="ECO:0000256" key="3">
    <source>
        <dbReference type="ARBA" id="ARBA00022553"/>
    </source>
</evidence>
<dbReference type="Gene3D" id="1.10.287.130">
    <property type="match status" value="1"/>
</dbReference>
<keyword evidence="8" id="KW-0902">Two-component regulatory system</keyword>
<dbReference type="EMBL" id="QUZK01000042">
    <property type="protein sequence ID" value="RFF29678.1"/>
    <property type="molecule type" value="Genomic_DNA"/>
</dbReference>
<sequence length="479" mass="53819">MRRRLRTQSVLTLQLAGFALVAFPLLVGLIVSSQQIDRVTRQSEQLLERTISATQSARQIGDRVIAFERAARQFRILQDADARSNLSERRRVLTDELAAFARLVERDALRERIDGMKKQSRNLHRLAADLGDGAEWPPRLSGPFEELAADANRLLVATENASERELRRLEAMGESARNVSLLSLVSTVPVAILLALLMASFLNRRIRRLDRGMRALAQPERARIEQVTSPRDLRALSTRLEWVRRRLVRTERERRQLVGQVSHELKTPLSAIREGTSLLADQSFGRLGNQQREVVGIIQSNITRLQEQIENLLRFNRLQARPEPMRRDNVSLDELVSQVIESHRLSIEANRIRIRRGQPSGVGLSVDPDMLSTAVDNLVTNALKFSPPGSTVAVEVERHGDRALIRVADRGPGVPAQDRSRLFEPFYRGSSPSNRTRPGSGLGLAICRDLVRAHRGDVDLVEQAGWSAVFVIELPLGTH</sequence>
<dbReference type="SUPFAM" id="SSF47384">
    <property type="entry name" value="Homodimeric domain of signal transducing histidine kinase"/>
    <property type="match status" value="1"/>
</dbReference>
<gene>
    <name evidence="11" type="ORF">DZC52_11340</name>
</gene>
<evidence type="ECO:0000256" key="4">
    <source>
        <dbReference type="ARBA" id="ARBA00022679"/>
    </source>
</evidence>
<keyword evidence="9" id="KW-1133">Transmembrane helix</keyword>
<dbReference type="OrthoDB" id="9804645at2"/>
<evidence type="ECO:0000313" key="12">
    <source>
        <dbReference type="Proteomes" id="UP000260351"/>
    </source>
</evidence>
<dbReference type="GO" id="GO:0000156">
    <property type="term" value="F:phosphorelay response regulator activity"/>
    <property type="evidence" value="ECO:0007669"/>
    <property type="project" value="TreeGrafter"/>
</dbReference>
<evidence type="ECO:0000313" key="11">
    <source>
        <dbReference type="EMBL" id="RFF29678.1"/>
    </source>
</evidence>
<dbReference type="InterPro" id="IPR036890">
    <property type="entry name" value="HATPase_C_sf"/>
</dbReference>
<dbReference type="GO" id="GO:0007234">
    <property type="term" value="P:osmosensory signaling via phosphorelay pathway"/>
    <property type="evidence" value="ECO:0007669"/>
    <property type="project" value="TreeGrafter"/>
</dbReference>
<evidence type="ECO:0000256" key="2">
    <source>
        <dbReference type="ARBA" id="ARBA00012438"/>
    </source>
</evidence>
<dbReference type="Proteomes" id="UP000260351">
    <property type="component" value="Unassembled WGS sequence"/>
</dbReference>
<dbReference type="GO" id="GO:0000155">
    <property type="term" value="F:phosphorelay sensor kinase activity"/>
    <property type="evidence" value="ECO:0007669"/>
    <property type="project" value="InterPro"/>
</dbReference>
<evidence type="ECO:0000256" key="7">
    <source>
        <dbReference type="ARBA" id="ARBA00022840"/>
    </source>
</evidence>
<dbReference type="Pfam" id="PF00512">
    <property type="entry name" value="HisKA"/>
    <property type="match status" value="1"/>
</dbReference>
<dbReference type="SMART" id="SM00387">
    <property type="entry name" value="HATPase_c"/>
    <property type="match status" value="1"/>
</dbReference>
<dbReference type="InterPro" id="IPR003661">
    <property type="entry name" value="HisK_dim/P_dom"/>
</dbReference>
<dbReference type="InterPro" id="IPR003594">
    <property type="entry name" value="HATPase_dom"/>
</dbReference>
<evidence type="ECO:0000256" key="5">
    <source>
        <dbReference type="ARBA" id="ARBA00022741"/>
    </source>
</evidence>
<keyword evidence="9" id="KW-0812">Transmembrane</keyword>
<dbReference type="AlphaFoldDB" id="A0A3E1K6N8"/>
<dbReference type="PRINTS" id="PR00344">
    <property type="entry name" value="BCTRLSENSOR"/>
</dbReference>
<dbReference type="GO" id="GO:0005524">
    <property type="term" value="F:ATP binding"/>
    <property type="evidence" value="ECO:0007669"/>
    <property type="project" value="UniProtKB-KW"/>
</dbReference>
<dbReference type="PANTHER" id="PTHR42878">
    <property type="entry name" value="TWO-COMPONENT HISTIDINE KINASE"/>
    <property type="match status" value="1"/>
</dbReference>
<keyword evidence="9" id="KW-0472">Membrane</keyword>
<comment type="catalytic activity">
    <reaction evidence="1">
        <text>ATP + protein L-histidine = ADP + protein N-phospho-L-histidine.</text>
        <dbReference type="EC" id="2.7.13.3"/>
    </reaction>
</comment>
<keyword evidence="3" id="KW-0597">Phosphoprotein</keyword>
<keyword evidence="6" id="KW-0418">Kinase</keyword>
<dbReference type="FunFam" id="3.30.565.10:FF:000006">
    <property type="entry name" value="Sensor histidine kinase WalK"/>
    <property type="match status" value="1"/>
</dbReference>
<dbReference type="GO" id="GO:0030295">
    <property type="term" value="F:protein kinase activator activity"/>
    <property type="evidence" value="ECO:0007669"/>
    <property type="project" value="TreeGrafter"/>
</dbReference>
<dbReference type="InterPro" id="IPR036097">
    <property type="entry name" value="HisK_dim/P_sf"/>
</dbReference>
<reference evidence="11 12" key="1">
    <citation type="submission" date="2018-08" db="EMBL/GenBank/DDBJ databases">
        <title>Wenzhouxiangella salilacus sp. nov., a novel bacterium isolated from a saline lake in Xinjiang Province, China.</title>
        <authorList>
            <person name="Han S."/>
        </authorList>
    </citation>
    <scope>NUCLEOTIDE SEQUENCE [LARGE SCALE GENOMIC DNA]</scope>
    <source>
        <strain evidence="11 12">XDB06</strain>
    </source>
</reference>
<dbReference type="PANTHER" id="PTHR42878:SF7">
    <property type="entry name" value="SENSOR HISTIDINE KINASE GLRK"/>
    <property type="match status" value="1"/>
</dbReference>
<dbReference type="InterPro" id="IPR004358">
    <property type="entry name" value="Sig_transdc_His_kin-like_C"/>
</dbReference>
<evidence type="ECO:0000256" key="6">
    <source>
        <dbReference type="ARBA" id="ARBA00022777"/>
    </source>
</evidence>
<dbReference type="RefSeq" id="WP_116651262.1">
    <property type="nucleotide sequence ID" value="NZ_QUZK01000042.1"/>
</dbReference>
<feature type="domain" description="Histidine kinase" evidence="10">
    <location>
        <begin position="260"/>
        <end position="478"/>
    </location>
</feature>
<dbReference type="PROSITE" id="PS50109">
    <property type="entry name" value="HIS_KIN"/>
    <property type="match status" value="1"/>
</dbReference>
<keyword evidence="5" id="KW-0547">Nucleotide-binding</keyword>
<dbReference type="InterPro" id="IPR050351">
    <property type="entry name" value="BphY/WalK/GraS-like"/>
</dbReference>
<keyword evidence="7" id="KW-0067">ATP-binding</keyword>
<feature type="transmembrane region" description="Helical" evidence="9">
    <location>
        <begin position="181"/>
        <end position="202"/>
    </location>
</feature>
<dbReference type="GO" id="GO:0005886">
    <property type="term" value="C:plasma membrane"/>
    <property type="evidence" value="ECO:0007669"/>
    <property type="project" value="UniProtKB-ARBA"/>
</dbReference>
<protein>
    <recommendedName>
        <fullName evidence="2">histidine kinase</fullName>
        <ecNumber evidence="2">2.7.13.3</ecNumber>
    </recommendedName>
</protein>
<dbReference type="CDD" id="cd00082">
    <property type="entry name" value="HisKA"/>
    <property type="match status" value="1"/>
</dbReference>
<keyword evidence="12" id="KW-1185">Reference proteome</keyword>
<evidence type="ECO:0000256" key="9">
    <source>
        <dbReference type="SAM" id="Phobius"/>
    </source>
</evidence>
<keyword evidence="4" id="KW-0808">Transferase</keyword>
<dbReference type="SMART" id="SM00388">
    <property type="entry name" value="HisKA"/>
    <property type="match status" value="1"/>
</dbReference>
<evidence type="ECO:0000256" key="8">
    <source>
        <dbReference type="ARBA" id="ARBA00023012"/>
    </source>
</evidence>
<accession>A0A3E1K6N8</accession>
<evidence type="ECO:0000256" key="1">
    <source>
        <dbReference type="ARBA" id="ARBA00000085"/>
    </source>
</evidence>
<organism evidence="11 12">
    <name type="scientific">Wenzhouxiangella sediminis</name>
    <dbReference type="NCBI Taxonomy" id="1792836"/>
    <lineage>
        <taxon>Bacteria</taxon>
        <taxon>Pseudomonadati</taxon>
        <taxon>Pseudomonadota</taxon>
        <taxon>Gammaproteobacteria</taxon>
        <taxon>Chromatiales</taxon>
        <taxon>Wenzhouxiangellaceae</taxon>
        <taxon>Wenzhouxiangella</taxon>
    </lineage>
</organism>
<dbReference type="EC" id="2.7.13.3" evidence="2"/>
<dbReference type="Gene3D" id="3.30.565.10">
    <property type="entry name" value="Histidine kinase-like ATPase, C-terminal domain"/>
    <property type="match status" value="1"/>
</dbReference>
<dbReference type="CDD" id="cd00075">
    <property type="entry name" value="HATPase"/>
    <property type="match status" value="1"/>
</dbReference>